<feature type="transmembrane region" description="Helical" evidence="1">
    <location>
        <begin position="190"/>
        <end position="209"/>
    </location>
</feature>
<sequence length="461" mass="47048">MAGDQSTSRSTTPVATSVPRTRLAGFAVGSVGTALFSTVPGLLLLFYLTDTLGVPAAAAGVVVVLPKAWDVLFNPVVGLWSDREAGRTGHRTRLLLVGTCTLPVGFAVMFASPADGTAGLLWVLGAYLLAATAFAFFQVPYVSLPTEMSADAGERTRVMSWRIVALTLGILLGGGLAPLLITAGGGGHPGHLLMGVAMGAVAFVALLVATRSTRWVPSRGGQQQLGLRGTLAQARGNRAFVLLAACYVPQVLGIAMMQAAVAYVATYRLDDYGLTSLLFVALVAPGIVAVPLWARLAGRIGKVRCYRLCTAGLAVVCLALLPAVLSGGVALVLGLVLLMGVAFGGQQMLPFALLPDTILVDAERTGQQQAGVFSGAFAALETAAFAVGPGVFALVLAFTGFASSTFDEPVRQGGAALNGIAIGFSLVPALLVAATLPLIGRYARTEAAAVGDSAVGANGAR</sequence>
<evidence type="ECO:0000313" key="3">
    <source>
        <dbReference type="Proteomes" id="UP001596189"/>
    </source>
</evidence>
<feature type="transmembrane region" description="Helical" evidence="1">
    <location>
        <begin position="272"/>
        <end position="293"/>
    </location>
</feature>
<feature type="transmembrane region" description="Helical" evidence="1">
    <location>
        <begin position="375"/>
        <end position="403"/>
    </location>
</feature>
<feature type="transmembrane region" description="Helical" evidence="1">
    <location>
        <begin position="415"/>
        <end position="439"/>
    </location>
</feature>
<feature type="transmembrane region" description="Helical" evidence="1">
    <location>
        <begin position="120"/>
        <end position="142"/>
    </location>
</feature>
<feature type="transmembrane region" description="Helical" evidence="1">
    <location>
        <begin position="94"/>
        <end position="114"/>
    </location>
</feature>
<keyword evidence="1" id="KW-1133">Transmembrane helix</keyword>
<dbReference type="InterPro" id="IPR039672">
    <property type="entry name" value="MFS_2"/>
</dbReference>
<keyword evidence="3" id="KW-1185">Reference proteome</keyword>
<feature type="transmembrane region" description="Helical" evidence="1">
    <location>
        <begin position="240"/>
        <end position="266"/>
    </location>
</feature>
<dbReference type="EMBL" id="JBHSRD010000004">
    <property type="protein sequence ID" value="MFC6008438.1"/>
    <property type="molecule type" value="Genomic_DNA"/>
</dbReference>
<feature type="transmembrane region" description="Helical" evidence="1">
    <location>
        <begin position="163"/>
        <end position="184"/>
    </location>
</feature>
<comment type="caution">
    <text evidence="2">The sequence shown here is derived from an EMBL/GenBank/DDBJ whole genome shotgun (WGS) entry which is preliminary data.</text>
</comment>
<name>A0ABW1JI55_9ACTN</name>
<accession>A0ABW1JI55</accession>
<dbReference type="RefSeq" id="WP_345714864.1">
    <property type="nucleotide sequence ID" value="NZ_BAABFP010000002.1"/>
</dbReference>
<protein>
    <submittedName>
        <fullName evidence="2">MFS transporter</fullName>
    </submittedName>
</protein>
<dbReference type="InterPro" id="IPR036259">
    <property type="entry name" value="MFS_trans_sf"/>
</dbReference>
<dbReference type="Proteomes" id="UP001596189">
    <property type="component" value="Unassembled WGS sequence"/>
</dbReference>
<dbReference type="SUPFAM" id="SSF103473">
    <property type="entry name" value="MFS general substrate transporter"/>
    <property type="match status" value="1"/>
</dbReference>
<keyword evidence="1" id="KW-0812">Transmembrane</keyword>
<dbReference type="PANTHER" id="PTHR11328:SF24">
    <property type="entry name" value="MAJOR FACILITATOR SUPERFAMILY (MFS) PROFILE DOMAIN-CONTAINING PROTEIN"/>
    <property type="match status" value="1"/>
</dbReference>
<dbReference type="PANTHER" id="PTHR11328">
    <property type="entry name" value="MAJOR FACILITATOR SUPERFAMILY DOMAIN-CONTAINING PROTEIN"/>
    <property type="match status" value="1"/>
</dbReference>
<dbReference type="Pfam" id="PF13347">
    <property type="entry name" value="MFS_2"/>
    <property type="match status" value="1"/>
</dbReference>
<gene>
    <name evidence="2" type="ORF">ACFQDO_14970</name>
</gene>
<feature type="transmembrane region" description="Helical" evidence="1">
    <location>
        <begin position="54"/>
        <end position="73"/>
    </location>
</feature>
<keyword evidence="1" id="KW-0472">Membrane</keyword>
<feature type="transmembrane region" description="Helical" evidence="1">
    <location>
        <begin position="23"/>
        <end position="48"/>
    </location>
</feature>
<evidence type="ECO:0000313" key="2">
    <source>
        <dbReference type="EMBL" id="MFC6008438.1"/>
    </source>
</evidence>
<evidence type="ECO:0000256" key="1">
    <source>
        <dbReference type="SAM" id="Phobius"/>
    </source>
</evidence>
<proteinExistence type="predicted"/>
<reference evidence="3" key="1">
    <citation type="journal article" date="2019" name="Int. J. Syst. Evol. Microbiol.">
        <title>The Global Catalogue of Microorganisms (GCM) 10K type strain sequencing project: providing services to taxonomists for standard genome sequencing and annotation.</title>
        <authorList>
            <consortium name="The Broad Institute Genomics Platform"/>
            <consortium name="The Broad Institute Genome Sequencing Center for Infectious Disease"/>
            <person name="Wu L."/>
            <person name="Ma J."/>
        </authorList>
    </citation>
    <scope>NUCLEOTIDE SEQUENCE [LARGE SCALE GENOMIC DNA]</scope>
    <source>
        <strain evidence="3">KACC 14249</strain>
    </source>
</reference>
<organism evidence="2 3">
    <name type="scientific">Angustibacter luteus</name>
    <dbReference type="NCBI Taxonomy" id="658456"/>
    <lineage>
        <taxon>Bacteria</taxon>
        <taxon>Bacillati</taxon>
        <taxon>Actinomycetota</taxon>
        <taxon>Actinomycetes</taxon>
        <taxon>Kineosporiales</taxon>
        <taxon>Kineosporiaceae</taxon>
    </lineage>
</organism>
<dbReference type="Gene3D" id="1.20.1250.20">
    <property type="entry name" value="MFS general substrate transporter like domains"/>
    <property type="match status" value="2"/>
</dbReference>